<name>A0A1T4YB24_9CLOT</name>
<gene>
    <name evidence="3" type="ORF">SAMN05443428_13214</name>
</gene>
<reference evidence="4" key="1">
    <citation type="submission" date="2017-02" db="EMBL/GenBank/DDBJ databases">
        <authorList>
            <person name="Varghese N."/>
            <person name="Submissions S."/>
        </authorList>
    </citation>
    <scope>NUCLEOTIDE SEQUENCE [LARGE SCALE GENOMIC DNA]</scope>
    <source>
        <strain evidence="4">USBA 833</strain>
    </source>
</reference>
<keyword evidence="4" id="KW-1185">Reference proteome</keyword>
<dbReference type="NCBIfam" id="TIGR02680">
    <property type="entry name" value="TIGR02680 family protein"/>
    <property type="match status" value="1"/>
</dbReference>
<dbReference type="InterPro" id="IPR027417">
    <property type="entry name" value="P-loop_NTPase"/>
</dbReference>
<dbReference type="SUPFAM" id="SSF52540">
    <property type="entry name" value="P-loop containing nucleoside triphosphate hydrolases"/>
    <property type="match status" value="1"/>
</dbReference>
<dbReference type="EMBL" id="FUYH01000032">
    <property type="protein sequence ID" value="SKA98890.1"/>
    <property type="molecule type" value="Genomic_DNA"/>
</dbReference>
<evidence type="ECO:0000313" key="4">
    <source>
        <dbReference type="Proteomes" id="UP000190105"/>
    </source>
</evidence>
<accession>A0A1T4YB24</accession>
<dbReference type="Gene3D" id="3.40.50.300">
    <property type="entry name" value="P-loop containing nucleotide triphosphate hydrolases"/>
    <property type="match status" value="2"/>
</dbReference>
<protein>
    <submittedName>
        <fullName evidence="3">TIGR02680 family protein</fullName>
    </submittedName>
</protein>
<feature type="coiled-coil region" evidence="1">
    <location>
        <begin position="538"/>
        <end position="565"/>
    </location>
</feature>
<evidence type="ECO:0000256" key="1">
    <source>
        <dbReference type="SAM" id="Coils"/>
    </source>
</evidence>
<evidence type="ECO:0000259" key="2">
    <source>
        <dbReference type="Pfam" id="PF13476"/>
    </source>
</evidence>
<dbReference type="STRING" id="1147123.SAMN05443428_13214"/>
<dbReference type="InterPro" id="IPR038729">
    <property type="entry name" value="Rad50/SbcC_AAA"/>
</dbReference>
<feature type="domain" description="Rad50/SbcC-type AAA" evidence="2">
    <location>
        <begin position="13"/>
        <end position="253"/>
    </location>
</feature>
<dbReference type="GO" id="GO:0016887">
    <property type="term" value="F:ATP hydrolysis activity"/>
    <property type="evidence" value="ECO:0007669"/>
    <property type="project" value="InterPro"/>
</dbReference>
<keyword evidence="1" id="KW-0175">Coiled coil</keyword>
<dbReference type="InterPro" id="IPR013496">
    <property type="entry name" value="CHP02680"/>
</dbReference>
<feature type="coiled-coil region" evidence="1">
    <location>
        <begin position="437"/>
        <end position="478"/>
    </location>
</feature>
<feature type="coiled-coil region" evidence="1">
    <location>
        <begin position="931"/>
        <end position="972"/>
    </location>
</feature>
<dbReference type="GO" id="GO:0006302">
    <property type="term" value="P:double-strand break repair"/>
    <property type="evidence" value="ECO:0007669"/>
    <property type="project" value="InterPro"/>
</dbReference>
<feature type="coiled-coil region" evidence="1">
    <location>
        <begin position="293"/>
        <end position="398"/>
    </location>
</feature>
<evidence type="ECO:0000313" key="3">
    <source>
        <dbReference type="EMBL" id="SKA98890.1"/>
    </source>
</evidence>
<proteinExistence type="predicted"/>
<dbReference type="RefSeq" id="WP_179122318.1">
    <property type="nucleotide sequence ID" value="NZ_FUYH01000032.1"/>
</dbReference>
<feature type="coiled-coil region" evidence="1">
    <location>
        <begin position="730"/>
        <end position="805"/>
    </location>
</feature>
<sequence>MKDRWIINKFGLVNFWYYDDEEFNLSDGKLLLRGANGSGKSVTMQSFIPLLLDGNKRPERIDPFGTNARRIENYLLMDEDENERTAYLYMELKKKDSERYLTLGIGLKAVKGKSVDSWYFIITDGRRIKKDLFLYIDKGYEKIPLTKRELINRIEGNFFTESQIEYKKKVNEHLFGYDDMENYDELMDLLINIRSPKLSKDFKPTTIYGILENSLRQLNEDDLRPMSEAMENMDNIKLRIEQLEQCQKALNLLENPFRNYNNYILFEKAKKYFDKYNETLRLDREKNDLYSSKALEESKMEEYQKELIMLKDELYVAEKKIEEFLKSDIKDIREKLETVNRELNDSSLEKENKINELDLKKDSLRKKEQKKKEIEDEIEEIKEDIKLILDEMESFAKESSFLNHEIFKDDFNITFAKEAILRHRDKIRKAKDILGTYEFKKNEFEEILQKKDREEKDLEYAKSKLNEAEEYLTTVKEEHIENIVKWNRGNKEIILEDENLHSLSKSIMQIKGYSDLINIKSAAVDKYNQNKGIISANIESSNVKINEYKDKIKEIENKIIELKNIKDIEFERDEEVIKNRERLKNLSIPFVPLYKAIDFKEKISDEIRKNIECALLDMGLLDALIIPKKYKKDVLSLDNLGCDKYLFPEPILLSHNLSEYLKVDTSDLENISFEDVDYAIQSILLDNNSITYIDEKGNYGIGILKGKTKENYILRYIGQSSRKKYRESLIEELKNKILEIELDIKKENEKISHYKERIKIIEEEFKNFPSFEDIEKAIDIINESYNDLLAKEKELNVTIKKFEETDAQIREFKKQVYNLTEGLEIEKSYKAYSSAQDAAEDYISSLTKFETFINKNINKKELLRNIEESIEELSCDIDIIIGDINKKNEFIKIRENLKKVYEDYLEKHGYESIKDEIEKSYRIKEKHPEKIRNLSDEKIRTEDKIVNLKDKISEKEKEYEKQYNLLKVLEEIFLEEVNLGYVEGINKEKKPCVLCKDIINNLQGDTKKSKEDYDNALYESYTKNIGILRDYQPKVVTILKRENADDEYKELYEFAQRKDIRFRVDGKETDFNFLKERLNGDLEVNKLLLSDKEKEFFQDILLKTVSKKVSAKIHHSRNWVNKMNEIMQSMNTSSTFKLTLKWVPKRAENEMQLDTKKIIDILEKEVADERDIENLSKHFSSRVKEIIRNSEDLGESKNYHTVIKEILDYRKWYEFKLYSSKEGEKEKELTNNAFYQLSGGEKAMAMYIPLFTAIYSRYDMAKMDCPRIVALDEAFAGVDEENIRDMFRILKEMELDYILNSQVLWGTYDTVENLAIANIERPDNSDNVLVIRYLWNGRQLQYEA</sequence>
<organism evidence="3 4">
    <name type="scientific">Caloramator quimbayensis</name>
    <dbReference type="NCBI Taxonomy" id="1147123"/>
    <lineage>
        <taxon>Bacteria</taxon>
        <taxon>Bacillati</taxon>
        <taxon>Bacillota</taxon>
        <taxon>Clostridia</taxon>
        <taxon>Eubacteriales</taxon>
        <taxon>Clostridiaceae</taxon>
        <taxon>Caloramator</taxon>
    </lineage>
</organism>
<dbReference type="Pfam" id="PF13558">
    <property type="entry name" value="SbcC_Walker_B"/>
    <property type="match status" value="1"/>
</dbReference>
<dbReference type="Pfam" id="PF13476">
    <property type="entry name" value="AAA_23"/>
    <property type="match status" value="1"/>
</dbReference>
<dbReference type="Proteomes" id="UP000190105">
    <property type="component" value="Unassembled WGS sequence"/>
</dbReference>